<evidence type="ECO:0000313" key="10">
    <source>
        <dbReference type="EMBL" id="MDT0497102.1"/>
    </source>
</evidence>
<dbReference type="Proteomes" id="UP001254608">
    <property type="component" value="Unassembled WGS sequence"/>
</dbReference>
<proteinExistence type="inferred from homology"/>
<dbReference type="PROSITE" id="PS52035">
    <property type="entry name" value="PEPTIDASE_M14"/>
    <property type="match status" value="1"/>
</dbReference>
<dbReference type="GO" id="GO:0004180">
    <property type="term" value="F:carboxypeptidase activity"/>
    <property type="evidence" value="ECO:0007669"/>
    <property type="project" value="UniProtKB-KW"/>
</dbReference>
<feature type="signal peptide" evidence="8">
    <location>
        <begin position="1"/>
        <end position="21"/>
    </location>
</feature>
<feature type="active site" description="Proton donor/acceptor" evidence="7">
    <location>
        <position position="258"/>
    </location>
</feature>
<protein>
    <submittedName>
        <fullName evidence="10">M14 family zinc carboxypeptidase</fullName>
    </submittedName>
</protein>
<evidence type="ECO:0000256" key="2">
    <source>
        <dbReference type="ARBA" id="ARBA00005988"/>
    </source>
</evidence>
<evidence type="ECO:0000256" key="5">
    <source>
        <dbReference type="ARBA" id="ARBA00022833"/>
    </source>
</evidence>
<gene>
    <name evidence="10" type="ORF">RM530_06945</name>
</gene>
<keyword evidence="8" id="KW-0732">Signal</keyword>
<evidence type="ECO:0000256" key="1">
    <source>
        <dbReference type="ARBA" id="ARBA00001947"/>
    </source>
</evidence>
<accession>A0ABU2WGV7</accession>
<keyword evidence="6" id="KW-0482">Metalloprotease</keyword>
<dbReference type="SUPFAM" id="SSF53187">
    <property type="entry name" value="Zn-dependent exopeptidases"/>
    <property type="match status" value="1"/>
</dbReference>
<comment type="cofactor">
    <cofactor evidence="1">
        <name>Zn(2+)</name>
        <dbReference type="ChEBI" id="CHEBI:29105"/>
    </cofactor>
</comment>
<dbReference type="SMART" id="SM00631">
    <property type="entry name" value="Zn_pept"/>
    <property type="match status" value="1"/>
</dbReference>
<comment type="caution">
    <text evidence="10">The sequence shown here is derived from an EMBL/GenBank/DDBJ whole genome shotgun (WGS) entry which is preliminary data.</text>
</comment>
<evidence type="ECO:0000256" key="7">
    <source>
        <dbReference type="PROSITE-ProRule" id="PRU01379"/>
    </source>
</evidence>
<keyword evidence="3" id="KW-0645">Protease</keyword>
<dbReference type="Pfam" id="PF00246">
    <property type="entry name" value="Peptidase_M14"/>
    <property type="match status" value="1"/>
</dbReference>
<dbReference type="RefSeq" id="WP_311364495.1">
    <property type="nucleotide sequence ID" value="NZ_JAVRIC010000007.1"/>
</dbReference>
<dbReference type="EMBL" id="JAVRIC010000007">
    <property type="protein sequence ID" value="MDT0497102.1"/>
    <property type="molecule type" value="Genomic_DNA"/>
</dbReference>
<name>A0ABU2WGV7_9GAMM</name>
<evidence type="ECO:0000256" key="4">
    <source>
        <dbReference type="ARBA" id="ARBA00022801"/>
    </source>
</evidence>
<dbReference type="Gene3D" id="3.40.630.10">
    <property type="entry name" value="Zn peptidases"/>
    <property type="match status" value="1"/>
</dbReference>
<keyword evidence="11" id="KW-1185">Reference proteome</keyword>
<dbReference type="InterPro" id="IPR000834">
    <property type="entry name" value="Peptidase_M14"/>
</dbReference>
<keyword evidence="4" id="KW-0378">Hydrolase</keyword>
<organism evidence="10 11">
    <name type="scientific">Banduia mediterranea</name>
    <dbReference type="NCBI Taxonomy" id="3075609"/>
    <lineage>
        <taxon>Bacteria</taxon>
        <taxon>Pseudomonadati</taxon>
        <taxon>Pseudomonadota</taxon>
        <taxon>Gammaproteobacteria</taxon>
        <taxon>Nevskiales</taxon>
        <taxon>Algiphilaceae</taxon>
        <taxon>Banduia</taxon>
    </lineage>
</organism>
<evidence type="ECO:0000256" key="8">
    <source>
        <dbReference type="SAM" id="SignalP"/>
    </source>
</evidence>
<feature type="domain" description="Peptidase M14" evidence="9">
    <location>
        <begin position="27"/>
        <end position="282"/>
    </location>
</feature>
<keyword evidence="10" id="KW-0121">Carboxypeptidase</keyword>
<dbReference type="PANTHER" id="PTHR11705:SF143">
    <property type="entry name" value="SLL0236 PROTEIN"/>
    <property type="match status" value="1"/>
</dbReference>
<keyword evidence="5" id="KW-0862">Zinc</keyword>
<evidence type="ECO:0000313" key="11">
    <source>
        <dbReference type="Proteomes" id="UP001254608"/>
    </source>
</evidence>
<dbReference type="PANTHER" id="PTHR11705">
    <property type="entry name" value="PROTEASE FAMILY M14 CARBOXYPEPTIDASE A,B"/>
    <property type="match status" value="1"/>
</dbReference>
<comment type="similarity">
    <text evidence="2 7">Belongs to the peptidase M14 family.</text>
</comment>
<feature type="chain" id="PRO_5046825424" evidence="8">
    <location>
        <begin position="22"/>
        <end position="312"/>
    </location>
</feature>
<evidence type="ECO:0000259" key="9">
    <source>
        <dbReference type="PROSITE" id="PS52035"/>
    </source>
</evidence>
<evidence type="ECO:0000256" key="6">
    <source>
        <dbReference type="ARBA" id="ARBA00023049"/>
    </source>
</evidence>
<dbReference type="PRINTS" id="PR00765">
    <property type="entry name" value="CRBOXYPTASEA"/>
</dbReference>
<reference evidence="10 11" key="1">
    <citation type="submission" date="2023-09" db="EMBL/GenBank/DDBJ databases">
        <authorList>
            <person name="Rey-Velasco X."/>
        </authorList>
    </citation>
    <scope>NUCLEOTIDE SEQUENCE [LARGE SCALE GENOMIC DNA]</scope>
    <source>
        <strain evidence="10 11">W345</strain>
    </source>
</reference>
<evidence type="ECO:0000256" key="3">
    <source>
        <dbReference type="ARBA" id="ARBA00022670"/>
    </source>
</evidence>
<sequence length="312" mass="34409">MKGLLLAAVAGACLVPRLAAAAPAARLPLPLATVEQACETLSQRLGSVALSDCLGADFRMADSGSVEGRPILVRDFPPTAAQPEGARAPRILLFGGIHGDEYSAVSIMFRWIELLKHDRFQRYDWRVIPSLNPDGLLDRPATRMNANGVDLNRNFPSEHWEERALPYWREKTFRDPRRYPGKAALSEPESAWLAAEIRAFVPDVIVSVHAPLGVLDFDGPPPPPDRLGYLRLKHLGVYPGSLGNFAGVTLGIPVLTPELPHAGIMPSGQQVQRMWADLNEWLDGNVEAREAPPVLLGLDEWEWMPTLSRRSR</sequence>